<name>A0PZ01_CLONN</name>
<evidence type="ECO:0000313" key="10">
    <source>
        <dbReference type="EMBL" id="ABK62184.1"/>
    </source>
</evidence>
<dbReference type="PANTHER" id="PTHR32309">
    <property type="entry name" value="TYROSINE-PROTEIN KINASE"/>
    <property type="match status" value="1"/>
</dbReference>
<dbReference type="eggNOG" id="COG3944">
    <property type="taxonomic scope" value="Bacteria"/>
</dbReference>
<accession>A0PZ01</accession>
<keyword evidence="5 7" id="KW-1133">Transmembrane helix</keyword>
<dbReference type="GO" id="GO:0005886">
    <property type="term" value="C:plasma membrane"/>
    <property type="evidence" value="ECO:0007669"/>
    <property type="project" value="UniProtKB-SubCell"/>
</dbReference>
<comment type="subcellular location">
    <subcellularLocation>
        <location evidence="1">Cell membrane</location>
        <topology evidence="1">Multi-pass membrane protein</topology>
    </subcellularLocation>
</comment>
<dbReference type="PATRIC" id="fig|386415.7.peg.629"/>
<organism evidence="10 11">
    <name type="scientific">Clostridium novyi (strain NT)</name>
    <dbReference type="NCBI Taxonomy" id="386415"/>
    <lineage>
        <taxon>Bacteria</taxon>
        <taxon>Bacillati</taxon>
        <taxon>Bacillota</taxon>
        <taxon>Clostridia</taxon>
        <taxon>Eubacteriales</taxon>
        <taxon>Clostridiaceae</taxon>
        <taxon>Clostridium</taxon>
    </lineage>
</organism>
<feature type="transmembrane region" description="Helical" evidence="7">
    <location>
        <begin position="177"/>
        <end position="198"/>
    </location>
</feature>
<evidence type="ECO:0000313" key="11">
    <source>
        <dbReference type="Proteomes" id="UP000008220"/>
    </source>
</evidence>
<keyword evidence="3" id="KW-1003">Cell membrane</keyword>
<evidence type="ECO:0000256" key="4">
    <source>
        <dbReference type="ARBA" id="ARBA00022692"/>
    </source>
</evidence>
<reference evidence="10 11" key="1">
    <citation type="journal article" date="2006" name="Nat. Biotechnol.">
        <title>The genome and transcriptomes of the anti-tumor agent Clostridium novyi-NT.</title>
        <authorList>
            <person name="Bettegowda C."/>
            <person name="Huang X."/>
            <person name="Lin J."/>
            <person name="Cheong I."/>
            <person name="Kohli M."/>
            <person name="Szabo S.A."/>
            <person name="Zhang X."/>
            <person name="Diaz L.A. Jr."/>
            <person name="Velculescu V.E."/>
            <person name="Parmigiani G."/>
            <person name="Kinzler K.W."/>
            <person name="Vogelstein B."/>
            <person name="Zhou S."/>
        </authorList>
    </citation>
    <scope>NUCLEOTIDE SEQUENCE [LARGE SCALE GENOMIC DNA]</scope>
    <source>
        <strain evidence="10 11">NT</strain>
    </source>
</reference>
<evidence type="ECO:0000256" key="6">
    <source>
        <dbReference type="ARBA" id="ARBA00023136"/>
    </source>
</evidence>
<dbReference type="Proteomes" id="UP000008220">
    <property type="component" value="Chromosome"/>
</dbReference>
<evidence type="ECO:0000259" key="8">
    <source>
        <dbReference type="Pfam" id="PF02706"/>
    </source>
</evidence>
<evidence type="ECO:0000259" key="9">
    <source>
        <dbReference type="Pfam" id="PF13807"/>
    </source>
</evidence>
<dbReference type="EMBL" id="CP000382">
    <property type="protein sequence ID" value="ABK62184.1"/>
    <property type="molecule type" value="Genomic_DNA"/>
</dbReference>
<dbReference type="KEGG" id="cno:NT01CX_1522"/>
<protein>
    <submittedName>
        <fullName evidence="10">Cps19aC, putative</fullName>
    </submittedName>
</protein>
<evidence type="ECO:0000256" key="3">
    <source>
        <dbReference type="ARBA" id="ARBA00022475"/>
    </source>
</evidence>
<dbReference type="RefSeq" id="WP_011721611.1">
    <property type="nucleotide sequence ID" value="NC_008593.1"/>
</dbReference>
<sequence length="229" mass="26068">MEDEITLDLRDLFFVLRKRFKLIVSITLIATILSGIISFFVIHPTYEATLSVFIGKNENEQSQKISYNESDIMMYQRLVKTYATIAKTNDVLEQVIEKLNLDVTTKELDKMIEVTPQQDTQIMDIKVQSKDPEKARKIAETLTPIFIQKSKITIPNGNVQILDKVQVPEKPVKPHKALNVAIAFFLGLMVSIGLVFVLEYMDNTIKTQEDVEKCLDIPVLGTIPNHLSE</sequence>
<feature type="domain" description="Polysaccharide chain length determinant N-terminal" evidence="8">
    <location>
        <begin position="6"/>
        <end position="99"/>
    </location>
</feature>
<keyword evidence="11" id="KW-1185">Reference proteome</keyword>
<evidence type="ECO:0000256" key="7">
    <source>
        <dbReference type="SAM" id="Phobius"/>
    </source>
</evidence>
<dbReference type="InterPro" id="IPR032807">
    <property type="entry name" value="GNVR"/>
</dbReference>
<keyword evidence="4 7" id="KW-0812">Transmembrane</keyword>
<evidence type="ECO:0000256" key="1">
    <source>
        <dbReference type="ARBA" id="ARBA00004651"/>
    </source>
</evidence>
<comment type="similarity">
    <text evidence="2">Belongs to the CpsC/CapA family.</text>
</comment>
<feature type="transmembrane region" description="Helical" evidence="7">
    <location>
        <begin position="20"/>
        <end position="42"/>
    </location>
</feature>
<evidence type="ECO:0000256" key="2">
    <source>
        <dbReference type="ARBA" id="ARBA00006683"/>
    </source>
</evidence>
<gene>
    <name evidence="10" type="ordered locus">NT01CX_1522</name>
</gene>
<dbReference type="GO" id="GO:0004713">
    <property type="term" value="F:protein tyrosine kinase activity"/>
    <property type="evidence" value="ECO:0007669"/>
    <property type="project" value="TreeGrafter"/>
</dbReference>
<dbReference type="InterPro" id="IPR003856">
    <property type="entry name" value="LPS_length_determ_N"/>
</dbReference>
<dbReference type="InterPro" id="IPR050445">
    <property type="entry name" value="Bact_polysacc_biosynth/exp"/>
</dbReference>
<dbReference type="Pfam" id="PF02706">
    <property type="entry name" value="Wzz"/>
    <property type="match status" value="1"/>
</dbReference>
<dbReference type="Pfam" id="PF13807">
    <property type="entry name" value="GNVR"/>
    <property type="match status" value="1"/>
</dbReference>
<evidence type="ECO:0000256" key="5">
    <source>
        <dbReference type="ARBA" id="ARBA00022989"/>
    </source>
</evidence>
<feature type="domain" description="Tyrosine-protein kinase G-rich" evidence="9">
    <location>
        <begin position="153"/>
        <end position="197"/>
    </location>
</feature>
<dbReference type="STRING" id="386415.NT01CX_1522"/>
<dbReference type="PANTHER" id="PTHR32309:SF13">
    <property type="entry name" value="FERRIC ENTEROBACTIN TRANSPORT PROTEIN FEPE"/>
    <property type="match status" value="1"/>
</dbReference>
<dbReference type="AlphaFoldDB" id="A0PZ01"/>
<dbReference type="HOGENOM" id="CLU_082668_1_1_9"/>
<proteinExistence type="inferred from homology"/>
<keyword evidence="6 7" id="KW-0472">Membrane</keyword>